<dbReference type="PANTHER" id="PTHR43053:SF3">
    <property type="entry name" value="ALPHA-GALACTOSIDASE C-RELATED"/>
    <property type="match status" value="1"/>
</dbReference>
<dbReference type="SUPFAM" id="SSF51445">
    <property type="entry name" value="(Trans)glycosidases"/>
    <property type="match status" value="1"/>
</dbReference>
<evidence type="ECO:0000313" key="3">
    <source>
        <dbReference type="EMBL" id="GGO63030.1"/>
    </source>
</evidence>
<keyword evidence="4" id="KW-1185">Reference proteome</keyword>
<evidence type="ECO:0008006" key="5">
    <source>
        <dbReference type="Google" id="ProtNLM"/>
    </source>
</evidence>
<dbReference type="InterPro" id="IPR013785">
    <property type="entry name" value="Aldolase_TIM"/>
</dbReference>
<evidence type="ECO:0000256" key="1">
    <source>
        <dbReference type="ARBA" id="ARBA00022801"/>
    </source>
</evidence>
<sequence length="702" mass="75646">MPESPTLLCWRAPCVALDLAIDASAPVAITSIRPAGAPAPDARLAAQPLVEMTALGHGRFPGSFRRVDTVIGAELRHVSHDQSVDGPWHTLRVVQADPSRGVRATSVFEAHESAPAVRTWTEIEVAGDLVIDAVTSVAIGSFLDDAGVESVDDIVVARADNDWIAENRWRVEPLREAGLIDVDRAAHNHQAPRTRLALGNRGSWSSGEQVPAGAPAATDASYALAWQVEHNGPWTAEIGETGRGAYLALTGPTDQEHQWSVRLRDGGSFRTVPVSLAVAAGGLDDALRVLARQRRAIRLPRPADESLPVVFNDYMNTLMGDPTTEKLLPLIDAAAEAGADIFCIDAGWYADGSWWDGVGEWLPSATRFPGGIAEVTGRIRERGMVPGLWLEPEVIGVRSPLATTLPDGAFFQRAGVRIAEHGRHLLDLRHPAARAHLDAVVDRLVNEYGVGFIKMDENTMTGPGSDLYGLAPGQGLLEHARALLEWLDGVQERHPELIIEACASGAMRMDYAMLSRLHVQSTSDQQNPIRYATIAAAAPAAILPEQAGNWAYPQAGMSDELRTFCLVNGVLGRMYLSGYLNRMTPQEVAAVREAIAAHRVVLGDIRDRLPVWPLGLPAWDADWTCLGLHSGDHAYVSVWRRAGDAAAGLRLPWAAGRDVEVAPLFPADAGGWAWSWDAETAVLTVTAPTVEPSARVLEIRAV</sequence>
<dbReference type="Gene3D" id="2.70.98.60">
    <property type="entry name" value="alpha-galactosidase from lactobacil brevis"/>
    <property type="match status" value="1"/>
</dbReference>
<accession>A0ABQ2MZL2</accession>
<dbReference type="InterPro" id="IPR038417">
    <property type="entry name" value="Alpga-gal_N_sf"/>
</dbReference>
<proteinExistence type="predicted"/>
<name>A0ABQ2MZL2_9MICO</name>
<organism evidence="3 4">
    <name type="scientific">Microbacterium nanhaiense</name>
    <dbReference type="NCBI Taxonomy" id="1301026"/>
    <lineage>
        <taxon>Bacteria</taxon>
        <taxon>Bacillati</taxon>
        <taxon>Actinomycetota</taxon>
        <taxon>Actinomycetes</taxon>
        <taxon>Micrococcales</taxon>
        <taxon>Microbacteriaceae</taxon>
        <taxon>Microbacterium</taxon>
    </lineage>
</organism>
<dbReference type="InterPro" id="IPR002252">
    <property type="entry name" value="Glyco_hydro_36"/>
</dbReference>
<dbReference type="Gene3D" id="3.20.20.70">
    <property type="entry name" value="Aldolase class I"/>
    <property type="match status" value="1"/>
</dbReference>
<dbReference type="EMBL" id="BMMQ01000003">
    <property type="protein sequence ID" value="GGO63030.1"/>
    <property type="molecule type" value="Genomic_DNA"/>
</dbReference>
<keyword evidence="1" id="KW-0378">Hydrolase</keyword>
<dbReference type="Pfam" id="PF02065">
    <property type="entry name" value="Melibiase"/>
    <property type="match status" value="1"/>
</dbReference>
<dbReference type="CDD" id="cd14791">
    <property type="entry name" value="GH36"/>
    <property type="match status" value="1"/>
</dbReference>
<reference evidence="4" key="1">
    <citation type="journal article" date="2019" name="Int. J. Syst. Evol. Microbiol.">
        <title>The Global Catalogue of Microorganisms (GCM) 10K type strain sequencing project: providing services to taxonomists for standard genome sequencing and annotation.</title>
        <authorList>
            <consortium name="The Broad Institute Genomics Platform"/>
            <consortium name="The Broad Institute Genome Sequencing Center for Infectious Disease"/>
            <person name="Wu L."/>
            <person name="Ma J."/>
        </authorList>
    </citation>
    <scope>NUCLEOTIDE SEQUENCE [LARGE SCALE GENOMIC DNA]</scope>
    <source>
        <strain evidence="4">CGMCC 4.7181</strain>
    </source>
</reference>
<dbReference type="PANTHER" id="PTHR43053">
    <property type="entry name" value="GLYCOSIDASE FAMILY 31"/>
    <property type="match status" value="1"/>
</dbReference>
<dbReference type="InterPro" id="IPR017853">
    <property type="entry name" value="GH"/>
</dbReference>
<dbReference type="PRINTS" id="PR00743">
    <property type="entry name" value="GLHYDRLASE36"/>
</dbReference>
<dbReference type="RefSeq" id="WP_188700722.1">
    <property type="nucleotide sequence ID" value="NZ_BMMQ01000003.1"/>
</dbReference>
<protein>
    <recommendedName>
        <fullName evidence="5">Alpha-galactosidase</fullName>
    </recommendedName>
</protein>
<evidence type="ECO:0000313" key="4">
    <source>
        <dbReference type="Proteomes" id="UP000638043"/>
    </source>
</evidence>
<evidence type="ECO:0000256" key="2">
    <source>
        <dbReference type="ARBA" id="ARBA00023295"/>
    </source>
</evidence>
<gene>
    <name evidence="3" type="ORF">GCM10010910_14590</name>
</gene>
<comment type="caution">
    <text evidence="3">The sequence shown here is derived from an EMBL/GenBank/DDBJ whole genome shotgun (WGS) entry which is preliminary data.</text>
</comment>
<dbReference type="InterPro" id="IPR050985">
    <property type="entry name" value="Alpha-glycosidase_related"/>
</dbReference>
<keyword evidence="2" id="KW-0326">Glycosidase</keyword>
<dbReference type="Proteomes" id="UP000638043">
    <property type="component" value="Unassembled WGS sequence"/>
</dbReference>